<accession>A0A7W7S6X1</accession>
<dbReference type="RefSeq" id="WP_376775638.1">
    <property type="nucleotide sequence ID" value="NZ_JACHJR010000001.1"/>
</dbReference>
<sequence>MAEAVMTRESAVAMVQKIMDGDCYNDAEIDRTLEALDRGLGCPSGYVSDLIYAIRSPGVPEPTAAEVVELALAQRPFAL</sequence>
<dbReference type="Proteomes" id="UP000573327">
    <property type="component" value="Unassembled WGS sequence"/>
</dbReference>
<proteinExistence type="predicted"/>
<name>A0A7W7S6X1_9ACTN</name>
<dbReference type="EMBL" id="JACHJR010000001">
    <property type="protein sequence ID" value="MBB4944617.1"/>
    <property type="molecule type" value="Genomic_DNA"/>
</dbReference>
<reference evidence="1 2" key="1">
    <citation type="submission" date="2020-08" db="EMBL/GenBank/DDBJ databases">
        <title>Sequencing the genomes of 1000 actinobacteria strains.</title>
        <authorList>
            <person name="Klenk H.-P."/>
        </authorList>
    </citation>
    <scope>NUCLEOTIDE SEQUENCE [LARGE SCALE GENOMIC DNA]</scope>
    <source>
        <strain evidence="1 2">DSM 44786</strain>
    </source>
</reference>
<evidence type="ECO:0000313" key="2">
    <source>
        <dbReference type="Proteomes" id="UP000573327"/>
    </source>
</evidence>
<protein>
    <recommendedName>
        <fullName evidence="3">E9imm peptide</fullName>
    </recommendedName>
</protein>
<dbReference type="AlphaFoldDB" id="A0A7W7S6X1"/>
<comment type="caution">
    <text evidence="1">The sequence shown here is derived from an EMBL/GenBank/DDBJ whole genome shotgun (WGS) entry which is preliminary data.</text>
</comment>
<evidence type="ECO:0008006" key="3">
    <source>
        <dbReference type="Google" id="ProtNLM"/>
    </source>
</evidence>
<keyword evidence="2" id="KW-1185">Reference proteome</keyword>
<organism evidence="1 2">
    <name type="scientific">Kitasatospora gansuensis</name>
    <dbReference type="NCBI Taxonomy" id="258050"/>
    <lineage>
        <taxon>Bacteria</taxon>
        <taxon>Bacillati</taxon>
        <taxon>Actinomycetota</taxon>
        <taxon>Actinomycetes</taxon>
        <taxon>Kitasatosporales</taxon>
        <taxon>Streptomycetaceae</taxon>
        <taxon>Kitasatospora</taxon>
    </lineage>
</organism>
<evidence type="ECO:0000313" key="1">
    <source>
        <dbReference type="EMBL" id="MBB4944617.1"/>
    </source>
</evidence>
<gene>
    <name evidence="1" type="ORF">F4556_000152</name>
</gene>